<dbReference type="Gene3D" id="1.25.40.20">
    <property type="entry name" value="Ankyrin repeat-containing domain"/>
    <property type="match status" value="2"/>
</dbReference>
<evidence type="ECO:0000313" key="6">
    <source>
        <dbReference type="RefSeq" id="XP_013408343.1"/>
    </source>
</evidence>
<feature type="repeat" description="ANK" evidence="3">
    <location>
        <begin position="246"/>
        <end position="281"/>
    </location>
</feature>
<dbReference type="InterPro" id="IPR036770">
    <property type="entry name" value="Ankyrin_rpt-contain_sf"/>
</dbReference>
<dbReference type="PRINTS" id="PR01415">
    <property type="entry name" value="ANKYRIN"/>
</dbReference>
<dbReference type="GO" id="GO:0016301">
    <property type="term" value="F:kinase activity"/>
    <property type="evidence" value="ECO:0007669"/>
    <property type="project" value="UniProtKB-KW"/>
</dbReference>
<keyword evidence="6" id="KW-0418">Kinase</keyword>
<keyword evidence="6" id="KW-0808">Transferase</keyword>
<dbReference type="Pfam" id="PF12796">
    <property type="entry name" value="Ank_2"/>
    <property type="match status" value="2"/>
</dbReference>
<dbReference type="InParanoid" id="A0A1S3JDE0"/>
<feature type="repeat" description="ANK" evidence="3">
    <location>
        <begin position="141"/>
        <end position="173"/>
    </location>
</feature>
<keyword evidence="5" id="KW-1185">Reference proteome</keyword>
<dbReference type="STRING" id="7574.A0A1S3JDE0"/>
<dbReference type="OMA" id="DDEECTH"/>
<dbReference type="RefSeq" id="XP_013408343.1">
    <property type="nucleotide sequence ID" value="XM_013552889.1"/>
</dbReference>
<sequence length="510" mass="55192">MNNKTDRSVTQIDIAVISAELVEALQNGHEVTARELARANMKYMASEIGLLRHQNGWTTLHAVLFYGPVYLAEEILQTNVNVKATLSKGVKYTREGREKVLNAESGTIAAVIAGNLSQNKMCTLLTLLADKGVDVNAQDSLGHAPIFSAAGRGLDRVLKLLIAKGANVNLCDKRGWSPLHFAAHGCHKDVCRILLENGAVVEQPDLYTKETPLHRAVKPFFDHAEAVETVKLLLDHGADPNLQTMNGDSALHFAAQWTSPKAPQVLALLVMKKGNVNLQNKKDYTPLHFAAVNGLEGNVKTLLQFRANVIPRMHEGKTAADLAPYPELKALLKPPPGSEPQKSTTLTPTSKSKPHQDTPQPKPQTTVLQSETTVVPAHAATVVNQPELPSPALPVDPPPQVKFPPATSSEVSIPGTAALDSGTTQESTVLDKPVPQKDDLQSADAPQEEAAPEEEEPTKAKKEKKEKKSKRKKKDRKKEEEGTEESSKSLPDGAEMSVTPTATPEMAPEV</sequence>
<feature type="repeat" description="ANK" evidence="3">
    <location>
        <begin position="282"/>
        <end position="309"/>
    </location>
</feature>
<dbReference type="GeneID" id="106172256"/>
<dbReference type="PROSITE" id="PS50297">
    <property type="entry name" value="ANK_REP_REGION"/>
    <property type="match status" value="3"/>
</dbReference>
<feature type="repeat" description="ANK" evidence="3">
    <location>
        <begin position="174"/>
        <end position="206"/>
    </location>
</feature>
<proteinExistence type="predicted"/>
<feature type="compositionally biased region" description="Low complexity" evidence="4">
    <location>
        <begin position="340"/>
        <end position="351"/>
    </location>
</feature>
<dbReference type="InterPro" id="IPR002110">
    <property type="entry name" value="Ankyrin_rpt"/>
</dbReference>
<dbReference type="GO" id="GO:0005634">
    <property type="term" value="C:nucleus"/>
    <property type="evidence" value="ECO:0007669"/>
    <property type="project" value="TreeGrafter"/>
</dbReference>
<dbReference type="Proteomes" id="UP000085678">
    <property type="component" value="Unplaced"/>
</dbReference>
<dbReference type="Pfam" id="PF00023">
    <property type="entry name" value="Ank"/>
    <property type="match status" value="1"/>
</dbReference>
<dbReference type="SMART" id="SM00248">
    <property type="entry name" value="ANK"/>
    <property type="match status" value="6"/>
</dbReference>
<dbReference type="PANTHER" id="PTHR24193">
    <property type="entry name" value="ANKYRIN REPEAT PROTEIN"/>
    <property type="match status" value="1"/>
</dbReference>
<dbReference type="InterPro" id="IPR050663">
    <property type="entry name" value="Ankyrin-SOCS_Box"/>
</dbReference>
<keyword evidence="2 3" id="KW-0040">ANK repeat</keyword>
<dbReference type="KEGG" id="lak:106172256"/>
<organism evidence="5 6">
    <name type="scientific">Lingula anatina</name>
    <name type="common">Brachiopod</name>
    <name type="synonym">Lingula unguis</name>
    <dbReference type="NCBI Taxonomy" id="7574"/>
    <lineage>
        <taxon>Eukaryota</taxon>
        <taxon>Metazoa</taxon>
        <taxon>Spiralia</taxon>
        <taxon>Lophotrochozoa</taxon>
        <taxon>Brachiopoda</taxon>
        <taxon>Linguliformea</taxon>
        <taxon>Lingulata</taxon>
        <taxon>Lingulida</taxon>
        <taxon>Linguloidea</taxon>
        <taxon>Lingulidae</taxon>
        <taxon>Lingula</taxon>
    </lineage>
</organism>
<gene>
    <name evidence="6" type="primary">LOC106172256</name>
</gene>
<dbReference type="GO" id="GO:0000976">
    <property type="term" value="F:transcription cis-regulatory region binding"/>
    <property type="evidence" value="ECO:0007669"/>
    <property type="project" value="TreeGrafter"/>
</dbReference>
<dbReference type="SUPFAM" id="SSF48403">
    <property type="entry name" value="Ankyrin repeat"/>
    <property type="match status" value="1"/>
</dbReference>
<accession>A0A1S3JDE0</accession>
<evidence type="ECO:0000313" key="5">
    <source>
        <dbReference type="Proteomes" id="UP000085678"/>
    </source>
</evidence>
<dbReference type="GO" id="GO:0045944">
    <property type="term" value="P:positive regulation of transcription by RNA polymerase II"/>
    <property type="evidence" value="ECO:0007669"/>
    <property type="project" value="TreeGrafter"/>
</dbReference>
<feature type="compositionally biased region" description="Acidic residues" evidence="4">
    <location>
        <begin position="446"/>
        <end position="456"/>
    </location>
</feature>
<dbReference type="PANTHER" id="PTHR24193:SF121">
    <property type="entry name" value="ADA2A-CONTAINING COMPLEX COMPONENT 3, ISOFORM D"/>
    <property type="match status" value="1"/>
</dbReference>
<dbReference type="OrthoDB" id="194358at2759"/>
<evidence type="ECO:0000256" key="1">
    <source>
        <dbReference type="ARBA" id="ARBA00022737"/>
    </source>
</evidence>
<feature type="region of interest" description="Disordered" evidence="4">
    <location>
        <begin position="329"/>
        <end position="369"/>
    </location>
</feature>
<dbReference type="PROSITE" id="PS50088">
    <property type="entry name" value="ANK_REPEAT"/>
    <property type="match status" value="5"/>
</dbReference>
<evidence type="ECO:0000256" key="4">
    <source>
        <dbReference type="SAM" id="MobiDB-lite"/>
    </source>
</evidence>
<evidence type="ECO:0000256" key="2">
    <source>
        <dbReference type="ARBA" id="ARBA00023043"/>
    </source>
</evidence>
<reference evidence="6" key="1">
    <citation type="submission" date="2025-08" db="UniProtKB">
        <authorList>
            <consortium name="RefSeq"/>
        </authorList>
    </citation>
    <scope>IDENTIFICATION</scope>
    <source>
        <tissue evidence="6">Gonads</tissue>
    </source>
</reference>
<feature type="repeat" description="ANK" evidence="3">
    <location>
        <begin position="208"/>
        <end position="245"/>
    </location>
</feature>
<feature type="compositionally biased region" description="Basic residues" evidence="4">
    <location>
        <begin position="461"/>
        <end position="476"/>
    </location>
</feature>
<name>A0A1S3JDE0_LINAN</name>
<evidence type="ECO:0000256" key="3">
    <source>
        <dbReference type="PROSITE-ProRule" id="PRU00023"/>
    </source>
</evidence>
<keyword evidence="1" id="KW-0677">Repeat</keyword>
<feature type="compositionally biased region" description="Pro residues" evidence="4">
    <location>
        <begin position="388"/>
        <end position="402"/>
    </location>
</feature>
<feature type="compositionally biased region" description="Polar residues" evidence="4">
    <location>
        <begin position="357"/>
        <end position="369"/>
    </location>
</feature>
<protein>
    <submittedName>
        <fullName evidence="6">Ankyrin repeat and protein kinase domain-containing protein 1</fullName>
    </submittedName>
</protein>
<dbReference type="AlphaFoldDB" id="A0A1S3JDE0"/>
<feature type="region of interest" description="Disordered" evidence="4">
    <location>
        <begin position="387"/>
        <end position="510"/>
    </location>
</feature>